<keyword evidence="5" id="KW-0813">Transport</keyword>
<evidence type="ECO:0000259" key="10">
    <source>
        <dbReference type="PROSITE" id="PS50903"/>
    </source>
</evidence>
<dbReference type="PRINTS" id="PR00163">
    <property type="entry name" value="RUBREDOXIN"/>
</dbReference>
<dbReference type="GO" id="GO:0043448">
    <property type="term" value="P:alkane catabolic process"/>
    <property type="evidence" value="ECO:0007669"/>
    <property type="project" value="TreeGrafter"/>
</dbReference>
<dbReference type="InterPro" id="IPR024934">
    <property type="entry name" value="Rubredoxin-like_dom"/>
</dbReference>
<protein>
    <recommendedName>
        <fullName evidence="9">Rubredoxin</fullName>
    </recommendedName>
</protein>
<gene>
    <name evidence="11" type="ORF">HELGO_WM37715</name>
</gene>
<evidence type="ECO:0000256" key="4">
    <source>
        <dbReference type="ARBA" id="ARBA00005337"/>
    </source>
</evidence>
<evidence type="ECO:0000256" key="6">
    <source>
        <dbReference type="ARBA" id="ARBA00022723"/>
    </source>
</evidence>
<dbReference type="Pfam" id="PF00301">
    <property type="entry name" value="Rubredoxin"/>
    <property type="match status" value="1"/>
</dbReference>
<organism evidence="11">
    <name type="scientific">uncultured Thiotrichaceae bacterium</name>
    <dbReference type="NCBI Taxonomy" id="298394"/>
    <lineage>
        <taxon>Bacteria</taxon>
        <taxon>Pseudomonadati</taxon>
        <taxon>Pseudomonadota</taxon>
        <taxon>Gammaproteobacteria</taxon>
        <taxon>Thiotrichales</taxon>
        <taxon>Thiotrichaceae</taxon>
        <taxon>environmental samples</taxon>
    </lineage>
</organism>
<proteinExistence type="inferred from homology"/>
<dbReference type="PANTHER" id="PTHR47627">
    <property type="entry name" value="RUBREDOXIN"/>
    <property type="match status" value="1"/>
</dbReference>
<feature type="domain" description="Rubredoxin-like" evidence="10">
    <location>
        <begin position="1"/>
        <end position="52"/>
    </location>
</feature>
<dbReference type="PROSITE" id="PS50903">
    <property type="entry name" value="RUBREDOXIN_LIKE"/>
    <property type="match status" value="1"/>
</dbReference>
<dbReference type="FunFam" id="2.20.28.10:FF:000001">
    <property type="entry name" value="Rubredoxin"/>
    <property type="match status" value="1"/>
</dbReference>
<dbReference type="CDD" id="cd00730">
    <property type="entry name" value="rubredoxin"/>
    <property type="match status" value="1"/>
</dbReference>
<evidence type="ECO:0000313" key="11">
    <source>
        <dbReference type="EMBL" id="CAA6818008.1"/>
    </source>
</evidence>
<evidence type="ECO:0000256" key="9">
    <source>
        <dbReference type="RuleBase" id="RU003820"/>
    </source>
</evidence>
<comment type="cofactor">
    <cofactor evidence="1 9">
        <name>Fe(3+)</name>
        <dbReference type="ChEBI" id="CHEBI:29034"/>
    </cofactor>
</comment>
<comment type="function">
    <text evidence="2">Involved in the hydrocarbon hydroxylating system, which transfers electrons from NADH to rubredoxin reductase and then through rubredoxin to alkane 1 monooxygenase.</text>
</comment>
<dbReference type="GO" id="GO:0009055">
    <property type="term" value="F:electron transfer activity"/>
    <property type="evidence" value="ECO:0007669"/>
    <property type="project" value="TreeGrafter"/>
</dbReference>
<comment type="similarity">
    <text evidence="4 9">Belongs to the rubredoxin family.</text>
</comment>
<evidence type="ECO:0000256" key="5">
    <source>
        <dbReference type="ARBA" id="ARBA00022448"/>
    </source>
</evidence>
<keyword evidence="7 9" id="KW-0249">Electron transport</keyword>
<evidence type="ECO:0000256" key="8">
    <source>
        <dbReference type="ARBA" id="ARBA00023004"/>
    </source>
</evidence>
<dbReference type="EMBL" id="CACVAT010000293">
    <property type="protein sequence ID" value="CAA6818008.1"/>
    <property type="molecule type" value="Genomic_DNA"/>
</dbReference>
<dbReference type="GO" id="GO:0005506">
    <property type="term" value="F:iron ion binding"/>
    <property type="evidence" value="ECO:0007669"/>
    <property type="project" value="UniProtKB-UniRule"/>
</dbReference>
<dbReference type="PANTHER" id="PTHR47627:SF1">
    <property type="entry name" value="RUBREDOXIN-1-RELATED"/>
    <property type="match status" value="1"/>
</dbReference>
<evidence type="ECO:0000256" key="1">
    <source>
        <dbReference type="ARBA" id="ARBA00001965"/>
    </source>
</evidence>
<sequence>MKKWLCVICGLIYDEAEGWPDDGIAPGTQWEDVPDDWTCPDCGVGKEDFEMIEMDGGDETAVAAAVSTGTSDDAPKL</sequence>
<keyword evidence="6 9" id="KW-0479">Metal-binding</keyword>
<accession>A0A6S6TNV5</accession>
<name>A0A6S6TNV5_9GAMM</name>
<comment type="pathway">
    <text evidence="3">Hydrocarbon metabolism; alkane degradation.</text>
</comment>
<reference evidence="11" key="1">
    <citation type="submission" date="2020-01" db="EMBL/GenBank/DDBJ databases">
        <authorList>
            <person name="Meier V. D."/>
            <person name="Meier V D."/>
        </authorList>
    </citation>
    <scope>NUCLEOTIDE SEQUENCE</scope>
    <source>
        <strain evidence="11">HLG_WM_MAG_09</strain>
    </source>
</reference>
<dbReference type="InterPro" id="IPR018527">
    <property type="entry name" value="Rubredoxin_Fe_BS"/>
</dbReference>
<keyword evidence="8 9" id="KW-0408">Iron</keyword>
<dbReference type="PROSITE" id="PS00202">
    <property type="entry name" value="RUBREDOXIN"/>
    <property type="match status" value="1"/>
</dbReference>
<evidence type="ECO:0000256" key="7">
    <source>
        <dbReference type="ARBA" id="ARBA00022982"/>
    </source>
</evidence>
<dbReference type="Gene3D" id="2.20.28.10">
    <property type="match status" value="1"/>
</dbReference>
<evidence type="ECO:0000256" key="3">
    <source>
        <dbReference type="ARBA" id="ARBA00004933"/>
    </source>
</evidence>
<dbReference type="InterPro" id="IPR024935">
    <property type="entry name" value="Rubredoxin_dom"/>
</dbReference>
<dbReference type="AlphaFoldDB" id="A0A6S6TNV5"/>
<evidence type="ECO:0000256" key="2">
    <source>
        <dbReference type="ARBA" id="ARBA00002792"/>
    </source>
</evidence>
<dbReference type="InterPro" id="IPR050526">
    <property type="entry name" value="Rubredoxin_ET"/>
</dbReference>
<dbReference type="SUPFAM" id="SSF57802">
    <property type="entry name" value="Rubredoxin-like"/>
    <property type="match status" value="1"/>
</dbReference>